<keyword evidence="5" id="KW-1185">Reference proteome</keyword>
<dbReference type="HOGENOM" id="CLU_926901_0_0_9"/>
<feature type="region of interest" description="Disordered" evidence="2">
    <location>
        <begin position="234"/>
        <end position="278"/>
    </location>
</feature>
<comment type="caution">
    <text evidence="4">The sequence shown here is derived from an EMBL/GenBank/DDBJ whole genome shotgun (WGS) entry which is preliminary data.</text>
</comment>
<evidence type="ECO:0008006" key="6">
    <source>
        <dbReference type="Google" id="ProtNLM"/>
    </source>
</evidence>
<feature type="transmembrane region" description="Helical" evidence="3">
    <location>
        <begin position="63"/>
        <end position="88"/>
    </location>
</feature>
<feature type="transmembrane region" description="Helical" evidence="3">
    <location>
        <begin position="124"/>
        <end position="143"/>
    </location>
</feature>
<keyword evidence="3" id="KW-0812">Transmembrane</keyword>
<feature type="compositionally biased region" description="Basic and acidic residues" evidence="2">
    <location>
        <begin position="236"/>
        <end position="249"/>
    </location>
</feature>
<name>G9YGG7_9FIRM</name>
<evidence type="ECO:0000313" key="4">
    <source>
        <dbReference type="EMBL" id="EHM42189.1"/>
    </source>
</evidence>
<dbReference type="PATRIC" id="fig|861450.3.peg.700"/>
<organism evidence="4 5">
    <name type="scientific">Anaeroglobus geminatus F0357</name>
    <dbReference type="NCBI Taxonomy" id="861450"/>
    <lineage>
        <taxon>Bacteria</taxon>
        <taxon>Bacillati</taxon>
        <taxon>Bacillota</taxon>
        <taxon>Negativicutes</taxon>
        <taxon>Veillonellales</taxon>
        <taxon>Veillonellaceae</taxon>
        <taxon>Anaeroglobus</taxon>
    </lineage>
</organism>
<dbReference type="Proteomes" id="UP000005481">
    <property type="component" value="Unassembled WGS sequence"/>
</dbReference>
<dbReference type="EMBL" id="AGCJ01000023">
    <property type="protein sequence ID" value="EHM42189.1"/>
    <property type="molecule type" value="Genomic_DNA"/>
</dbReference>
<evidence type="ECO:0000256" key="3">
    <source>
        <dbReference type="SAM" id="Phobius"/>
    </source>
</evidence>
<sequence>MTNEEMEQLKSLQEEIAELKAEVAKLNAARGEDADAKALTVLDAMDETTEDKNLKVETLCRWAAARAGAIVIAPLVGTVALMANEVYLVSRIARVYNVKLTERALLAFLGAMGSRMAGNLLTTLIPFSAIQVPVAVGITYSLGRVTQRWLRDGMPSDVTPYVEMFGEWKEKAKEQVEKLKDNPLKNVPLGDETKDFLAKWGSAAKDAVMDAKEKGCELYQNVCNHKSLADELAEEAADKAEEKEVEDAVKAFTDSGNPDKEVEEQVRAAVEDAKKPLE</sequence>
<dbReference type="STRING" id="861450.HMPREF0080_00731"/>
<evidence type="ECO:0000256" key="2">
    <source>
        <dbReference type="SAM" id="MobiDB-lite"/>
    </source>
</evidence>
<protein>
    <recommendedName>
        <fullName evidence="6">DUF697 domain-containing protein</fullName>
    </recommendedName>
</protein>
<evidence type="ECO:0000256" key="1">
    <source>
        <dbReference type="SAM" id="Coils"/>
    </source>
</evidence>
<proteinExistence type="predicted"/>
<feature type="compositionally biased region" description="Basic and acidic residues" evidence="2">
    <location>
        <begin position="257"/>
        <end position="278"/>
    </location>
</feature>
<feature type="coiled-coil region" evidence="1">
    <location>
        <begin position="2"/>
        <end position="32"/>
    </location>
</feature>
<reference evidence="4 5" key="1">
    <citation type="submission" date="2011-08" db="EMBL/GenBank/DDBJ databases">
        <authorList>
            <person name="Weinstock G."/>
            <person name="Sodergren E."/>
            <person name="Clifton S."/>
            <person name="Fulton L."/>
            <person name="Fulton B."/>
            <person name="Courtney L."/>
            <person name="Fronick C."/>
            <person name="Harrison M."/>
            <person name="Strong C."/>
            <person name="Farmer C."/>
            <person name="Delahaunty K."/>
            <person name="Markovic C."/>
            <person name="Hall O."/>
            <person name="Minx P."/>
            <person name="Tomlinson C."/>
            <person name="Mitreva M."/>
            <person name="Hou S."/>
            <person name="Chen J."/>
            <person name="Wollam A."/>
            <person name="Pepin K.H."/>
            <person name="Johnson M."/>
            <person name="Bhonagiri V."/>
            <person name="Zhang X."/>
            <person name="Suruliraj S."/>
            <person name="Warren W."/>
            <person name="Chinwalla A."/>
            <person name="Mardis E.R."/>
            <person name="Wilson R.K."/>
        </authorList>
    </citation>
    <scope>NUCLEOTIDE SEQUENCE [LARGE SCALE GENOMIC DNA]</scope>
    <source>
        <strain evidence="4 5">F0357</strain>
    </source>
</reference>
<gene>
    <name evidence="4" type="ORF">HMPREF0080_00731</name>
</gene>
<dbReference type="eggNOG" id="COG3597">
    <property type="taxonomic scope" value="Bacteria"/>
</dbReference>
<keyword evidence="3" id="KW-1133">Transmembrane helix</keyword>
<keyword evidence="3" id="KW-0472">Membrane</keyword>
<dbReference type="AlphaFoldDB" id="G9YGG7"/>
<dbReference type="OrthoDB" id="1631981at2"/>
<accession>G9YGG7</accession>
<dbReference type="RefSeq" id="WP_006789721.1">
    <property type="nucleotide sequence ID" value="NZ_JH417574.1"/>
</dbReference>
<evidence type="ECO:0000313" key="5">
    <source>
        <dbReference type="Proteomes" id="UP000005481"/>
    </source>
</evidence>
<keyword evidence="1" id="KW-0175">Coiled coil</keyword>